<feature type="repeat" description="TPR" evidence="1">
    <location>
        <begin position="302"/>
        <end position="335"/>
    </location>
</feature>
<dbReference type="STRING" id="623281.SAMN05421747_101289"/>
<gene>
    <name evidence="3" type="ORF">SAMN05421747_101289</name>
</gene>
<evidence type="ECO:0000256" key="2">
    <source>
        <dbReference type="SAM" id="SignalP"/>
    </source>
</evidence>
<reference evidence="3 4" key="1">
    <citation type="submission" date="2016-10" db="EMBL/GenBank/DDBJ databases">
        <authorList>
            <person name="de Groot N.N."/>
        </authorList>
    </citation>
    <scope>NUCLEOTIDE SEQUENCE [LARGE SCALE GENOMIC DNA]</scope>
    <source>
        <strain evidence="3 4">DSM 22900</strain>
    </source>
</reference>
<dbReference type="Gene3D" id="1.25.40.10">
    <property type="entry name" value="Tetratricopeptide repeat domain"/>
    <property type="match status" value="4"/>
</dbReference>
<keyword evidence="4" id="KW-1185">Reference proteome</keyword>
<sequence>MAHLPVSVIRFIAVACVATVVAACAADQRKRGEPEYDMMENLTARYNIVYHGRKIIMDVERELFASHTDNYQQLLPVLIEPTETTAASNATLMDSVIGKALNIINKKTKSKYINEAYMLTGRANYLKGNYFNAVEFFTYVANTFGDMPEYRQAALVWKARSLMQLGNLTAAGLVLDTVFMGLESERKSRGMAFATQAKHYLLTHDEASAVTMLQQALEYTQHKPTKLRWHYLLGQLLEQQGRNEEAYAHFTRVVRSNAPYEMSFQAGLHRIQLLTKDHSTGEERVRLLKRMLRDSKNKDFRDQIYYQIAAVYYADSNVSEALTNYQLALQQQNANRYQTTLTYLKLADHYFNEATYHTAKQYYDSVGMSLPPDFPDAGAIQRKIANLDELILQLQVVARQDSLQYLAGLDEHGRNAGIDSIVAQAYAQVQASKQGVKGKTNRRPQRLTFDDVMVSTEVYTDNRFYFNNPDAMGMGQVEFRRRWGNRQLGDNWRFSDMGQAVPGAAGRLVEEAPAAVPEEAVEVDSAAWASALRLTYLEALPDTKEKLAASHRQIHDALLSVGNIYRDELRDYEEAAKAYEELLRRYPDTKEAALIYFNLYRIYTDINVTKADFYRDRLLGEFPDSLYAHIVRDPMYLEKQEQQQRILDEVYGNIYTRYTQREYQQVIAEVTHILDQGQGRQQTLSQLAYLRALALGRTAPLDTFEHVLQTIAADFPDDSLIAPLVHQHLAFIEANRDTLASRQYALEDMDESRERFVDEPTMTLWPQLVIRRGADRPRPRKELTVAAAGQTGLPPNRGLGSTPRIAGRQLAKTADVGEIAPNTYRDMVLLPDSATYYFVINVMNARVNLAPSRFGIGQFNRTRYTGVGISHQLKVVNNETQLVYIGPFDGYEQAKLYETRIRPLLPDIMKIPSAIYNTFLITEENFGTLSDFSKIDDYHAIYQEQEP</sequence>
<keyword evidence="1" id="KW-0802">TPR repeat</keyword>
<feature type="signal peptide" evidence="2">
    <location>
        <begin position="1"/>
        <end position="25"/>
    </location>
</feature>
<dbReference type="AlphaFoldDB" id="A0A1I1E996"/>
<proteinExistence type="predicted"/>
<dbReference type="RefSeq" id="WP_090970304.1">
    <property type="nucleotide sequence ID" value="NZ_FOLL01000001.1"/>
</dbReference>
<dbReference type="InterPro" id="IPR011990">
    <property type="entry name" value="TPR-like_helical_dom_sf"/>
</dbReference>
<dbReference type="Pfam" id="PF13174">
    <property type="entry name" value="TPR_6"/>
    <property type="match status" value="1"/>
</dbReference>
<feature type="chain" id="PRO_5011594671" evidence="2">
    <location>
        <begin position="26"/>
        <end position="947"/>
    </location>
</feature>
<dbReference type="Pfam" id="PF13432">
    <property type="entry name" value="TPR_16"/>
    <property type="match status" value="1"/>
</dbReference>
<protein>
    <submittedName>
        <fullName evidence="3">Tetratricopeptide repeat-containing protein</fullName>
    </submittedName>
</protein>
<evidence type="ECO:0000313" key="4">
    <source>
        <dbReference type="Proteomes" id="UP000199577"/>
    </source>
</evidence>
<dbReference type="Proteomes" id="UP000199577">
    <property type="component" value="Unassembled WGS sequence"/>
</dbReference>
<accession>A0A1I1E996</accession>
<dbReference type="InterPro" id="IPR019734">
    <property type="entry name" value="TPR_rpt"/>
</dbReference>
<dbReference type="PROSITE" id="PS50005">
    <property type="entry name" value="TPR"/>
    <property type="match status" value="1"/>
</dbReference>
<dbReference type="EMBL" id="FOLL01000001">
    <property type="protein sequence ID" value="SFB81570.1"/>
    <property type="molecule type" value="Genomic_DNA"/>
</dbReference>
<dbReference type="SMART" id="SM00028">
    <property type="entry name" value="TPR"/>
    <property type="match status" value="5"/>
</dbReference>
<evidence type="ECO:0000313" key="3">
    <source>
        <dbReference type="EMBL" id="SFB81570.1"/>
    </source>
</evidence>
<dbReference type="SUPFAM" id="SSF48452">
    <property type="entry name" value="TPR-like"/>
    <property type="match status" value="2"/>
</dbReference>
<evidence type="ECO:0000256" key="1">
    <source>
        <dbReference type="PROSITE-ProRule" id="PRU00339"/>
    </source>
</evidence>
<dbReference type="OrthoDB" id="1522549at2"/>
<keyword evidence="2" id="KW-0732">Signal</keyword>
<name>A0A1I1E996_9SPHI</name>
<organism evidence="3 4">
    <name type="scientific">Parapedobacter composti</name>
    <dbReference type="NCBI Taxonomy" id="623281"/>
    <lineage>
        <taxon>Bacteria</taxon>
        <taxon>Pseudomonadati</taxon>
        <taxon>Bacteroidota</taxon>
        <taxon>Sphingobacteriia</taxon>
        <taxon>Sphingobacteriales</taxon>
        <taxon>Sphingobacteriaceae</taxon>
        <taxon>Parapedobacter</taxon>
    </lineage>
</organism>